<dbReference type="Pfam" id="PF01725">
    <property type="entry name" value="Ham1p_like"/>
    <property type="match status" value="1"/>
</dbReference>
<evidence type="ECO:0000313" key="12">
    <source>
        <dbReference type="EMBL" id="MTV48669.1"/>
    </source>
</evidence>
<dbReference type="FunFam" id="3.90.950.10:FF:000001">
    <property type="entry name" value="dITP/XTP pyrophosphatase"/>
    <property type="match status" value="1"/>
</dbReference>
<dbReference type="Gene3D" id="3.90.950.10">
    <property type="match status" value="1"/>
</dbReference>
<keyword evidence="5 10" id="KW-0378">Hydrolase</keyword>
<accession>A0A6I3SIE9</accession>
<dbReference type="GO" id="GO:0009146">
    <property type="term" value="P:purine nucleoside triphosphate catabolic process"/>
    <property type="evidence" value="ECO:0007669"/>
    <property type="project" value="UniProtKB-UniRule"/>
</dbReference>
<protein>
    <recommendedName>
        <fullName evidence="10">dITP/XTP pyrophosphatase</fullName>
        <ecNumber evidence="10">3.6.1.66</ecNumber>
    </recommendedName>
    <alternativeName>
        <fullName evidence="10">Non-canonical purine NTP pyrophosphatase</fullName>
    </alternativeName>
    <alternativeName>
        <fullName evidence="10">Non-standard purine NTP pyrophosphatase</fullName>
    </alternativeName>
    <alternativeName>
        <fullName evidence="10">Nucleoside-triphosphate diphosphatase</fullName>
    </alternativeName>
    <alternativeName>
        <fullName evidence="10">Nucleoside-triphosphate pyrophosphatase</fullName>
        <shortName evidence="10">NTPase</shortName>
    </alternativeName>
</protein>
<keyword evidence="13" id="KW-1185">Reference proteome</keyword>
<dbReference type="PANTHER" id="PTHR11067">
    <property type="entry name" value="INOSINE TRIPHOSPHATE PYROPHOSPHATASE/HAM1 PROTEIN"/>
    <property type="match status" value="1"/>
</dbReference>
<dbReference type="GO" id="GO:0017111">
    <property type="term" value="F:ribonucleoside triphosphate phosphatase activity"/>
    <property type="evidence" value="ECO:0007669"/>
    <property type="project" value="InterPro"/>
</dbReference>
<organism evidence="12 13">
    <name type="scientific">Heliobacterium mobile</name>
    <name type="common">Heliobacillus mobilis</name>
    <dbReference type="NCBI Taxonomy" id="28064"/>
    <lineage>
        <taxon>Bacteria</taxon>
        <taxon>Bacillati</taxon>
        <taxon>Bacillota</taxon>
        <taxon>Clostridia</taxon>
        <taxon>Eubacteriales</taxon>
        <taxon>Heliobacteriaceae</taxon>
        <taxon>Heliobacterium</taxon>
    </lineage>
</organism>
<dbReference type="InterPro" id="IPR002637">
    <property type="entry name" value="RdgB/HAM1"/>
</dbReference>
<reference evidence="12 13" key="1">
    <citation type="submission" date="2019-11" db="EMBL/GenBank/DDBJ databases">
        <title>Whole-genome sequence of a the green, strictly anaerobic photosynthetic bacterium Heliobacillus mobilis DSM 6151.</title>
        <authorList>
            <person name="Kyndt J.A."/>
            <person name="Meyer T.E."/>
        </authorList>
    </citation>
    <scope>NUCLEOTIDE SEQUENCE [LARGE SCALE GENOMIC DNA]</scope>
    <source>
        <strain evidence="12 13">DSM 6151</strain>
    </source>
</reference>
<dbReference type="OrthoDB" id="9807456at2"/>
<evidence type="ECO:0000256" key="6">
    <source>
        <dbReference type="ARBA" id="ARBA00022842"/>
    </source>
</evidence>
<dbReference type="GO" id="GO:0046872">
    <property type="term" value="F:metal ion binding"/>
    <property type="evidence" value="ECO:0007669"/>
    <property type="project" value="UniProtKB-KW"/>
</dbReference>
<comment type="catalytic activity">
    <reaction evidence="9 10">
        <text>XTP + H2O = XMP + diphosphate + H(+)</text>
        <dbReference type="Rhea" id="RHEA:28610"/>
        <dbReference type="ChEBI" id="CHEBI:15377"/>
        <dbReference type="ChEBI" id="CHEBI:15378"/>
        <dbReference type="ChEBI" id="CHEBI:33019"/>
        <dbReference type="ChEBI" id="CHEBI:57464"/>
        <dbReference type="ChEBI" id="CHEBI:61314"/>
        <dbReference type="EC" id="3.6.1.66"/>
    </reaction>
</comment>
<dbReference type="GO" id="GO:0035870">
    <property type="term" value="F:dITP diphosphatase activity"/>
    <property type="evidence" value="ECO:0007669"/>
    <property type="project" value="UniProtKB-UniRule"/>
</dbReference>
<comment type="caution">
    <text evidence="12">The sequence shown here is derived from an EMBL/GenBank/DDBJ whole genome shotgun (WGS) entry which is preliminary data.</text>
</comment>
<comment type="catalytic activity">
    <reaction evidence="10">
        <text>ITP + H2O = IMP + diphosphate + H(+)</text>
        <dbReference type="Rhea" id="RHEA:29399"/>
        <dbReference type="ChEBI" id="CHEBI:15377"/>
        <dbReference type="ChEBI" id="CHEBI:15378"/>
        <dbReference type="ChEBI" id="CHEBI:33019"/>
        <dbReference type="ChEBI" id="CHEBI:58053"/>
        <dbReference type="ChEBI" id="CHEBI:61402"/>
        <dbReference type="EC" id="3.6.1.66"/>
    </reaction>
</comment>
<comment type="catalytic activity">
    <reaction evidence="8 10">
        <text>dITP + H2O = dIMP + diphosphate + H(+)</text>
        <dbReference type="Rhea" id="RHEA:28342"/>
        <dbReference type="ChEBI" id="CHEBI:15377"/>
        <dbReference type="ChEBI" id="CHEBI:15378"/>
        <dbReference type="ChEBI" id="CHEBI:33019"/>
        <dbReference type="ChEBI" id="CHEBI:61194"/>
        <dbReference type="ChEBI" id="CHEBI:61382"/>
        <dbReference type="EC" id="3.6.1.66"/>
    </reaction>
</comment>
<comment type="similarity">
    <text evidence="1 10 11">Belongs to the HAM1 NTPase family.</text>
</comment>
<dbReference type="NCBIfam" id="NF011397">
    <property type="entry name" value="PRK14822.1"/>
    <property type="match status" value="1"/>
</dbReference>
<dbReference type="InterPro" id="IPR020922">
    <property type="entry name" value="dITP/XTP_pyrophosphatase"/>
</dbReference>
<evidence type="ECO:0000256" key="1">
    <source>
        <dbReference type="ARBA" id="ARBA00008023"/>
    </source>
</evidence>
<evidence type="ECO:0000256" key="11">
    <source>
        <dbReference type="RuleBase" id="RU003781"/>
    </source>
</evidence>
<dbReference type="SUPFAM" id="SSF52972">
    <property type="entry name" value="ITPase-like"/>
    <property type="match status" value="1"/>
</dbReference>
<evidence type="ECO:0000256" key="4">
    <source>
        <dbReference type="ARBA" id="ARBA00022741"/>
    </source>
</evidence>
<dbReference type="CDD" id="cd00515">
    <property type="entry name" value="HAM1"/>
    <property type="match status" value="1"/>
</dbReference>
<keyword evidence="6 10" id="KW-0460">Magnesium</keyword>
<evidence type="ECO:0000256" key="9">
    <source>
        <dbReference type="ARBA" id="ARBA00052017"/>
    </source>
</evidence>
<dbReference type="GO" id="GO:0000166">
    <property type="term" value="F:nucleotide binding"/>
    <property type="evidence" value="ECO:0007669"/>
    <property type="project" value="UniProtKB-KW"/>
</dbReference>
<keyword evidence="7 10" id="KW-0546">Nucleotide metabolism</keyword>
<feature type="active site" description="Proton acceptor" evidence="10">
    <location>
        <position position="74"/>
    </location>
</feature>
<feature type="binding site" evidence="10">
    <location>
        <position position="75"/>
    </location>
    <ligand>
        <name>substrate</name>
    </ligand>
</feature>
<evidence type="ECO:0000256" key="5">
    <source>
        <dbReference type="ARBA" id="ARBA00022801"/>
    </source>
</evidence>
<comment type="cofactor">
    <cofactor evidence="10">
        <name>Mg(2+)</name>
        <dbReference type="ChEBI" id="CHEBI:18420"/>
    </cofactor>
    <text evidence="10">Binds 1 Mg(2+) ion per subunit.</text>
</comment>
<feature type="binding site" evidence="10">
    <location>
        <position position="74"/>
    </location>
    <ligand>
        <name>Mg(2+)</name>
        <dbReference type="ChEBI" id="CHEBI:18420"/>
    </ligand>
</feature>
<feature type="binding site" evidence="10">
    <location>
        <position position="180"/>
    </location>
    <ligand>
        <name>substrate</name>
    </ligand>
</feature>
<evidence type="ECO:0000256" key="2">
    <source>
        <dbReference type="ARBA" id="ARBA00011738"/>
    </source>
</evidence>
<keyword evidence="3 10" id="KW-0479">Metal-binding</keyword>
<dbReference type="GO" id="GO:0005829">
    <property type="term" value="C:cytosol"/>
    <property type="evidence" value="ECO:0007669"/>
    <property type="project" value="TreeGrafter"/>
</dbReference>
<evidence type="ECO:0000256" key="7">
    <source>
        <dbReference type="ARBA" id="ARBA00023080"/>
    </source>
</evidence>
<feature type="binding site" evidence="10">
    <location>
        <begin position="185"/>
        <end position="186"/>
    </location>
    <ligand>
        <name>substrate</name>
    </ligand>
</feature>
<comment type="caution">
    <text evidence="10">Lacks conserved residue(s) required for the propagation of feature annotation.</text>
</comment>
<dbReference type="RefSeq" id="WP_155475770.1">
    <property type="nucleotide sequence ID" value="NZ_WNKU01000005.1"/>
</dbReference>
<keyword evidence="4 10" id="KW-0547">Nucleotide-binding</keyword>
<evidence type="ECO:0000256" key="3">
    <source>
        <dbReference type="ARBA" id="ARBA00022723"/>
    </source>
</evidence>
<dbReference type="GO" id="GO:0009117">
    <property type="term" value="P:nucleotide metabolic process"/>
    <property type="evidence" value="ECO:0007669"/>
    <property type="project" value="UniProtKB-KW"/>
</dbReference>
<evidence type="ECO:0000313" key="13">
    <source>
        <dbReference type="Proteomes" id="UP000430670"/>
    </source>
</evidence>
<dbReference type="GO" id="GO:0036222">
    <property type="term" value="F:XTP diphosphatase activity"/>
    <property type="evidence" value="ECO:0007669"/>
    <property type="project" value="UniProtKB-UniRule"/>
</dbReference>
<dbReference type="PANTHER" id="PTHR11067:SF9">
    <property type="entry name" value="INOSINE TRIPHOSPHATE PYROPHOSPHATASE"/>
    <property type="match status" value="1"/>
</dbReference>
<dbReference type="InterPro" id="IPR029001">
    <property type="entry name" value="ITPase-like_fam"/>
</dbReference>
<dbReference type="Proteomes" id="UP000430670">
    <property type="component" value="Unassembled WGS sequence"/>
</dbReference>
<comment type="function">
    <text evidence="10">Pyrophosphatase that catalyzes the hydrolysis of nucleoside triphosphates to their monophosphate derivatives, with a high preference for the non-canonical purine nucleotides XTP (xanthosine triphosphate), dITP (deoxyinosine triphosphate) and ITP. Seems to function as a house-cleaning enzyme that removes non-canonical purine nucleotides from the nucleotide pool, thus preventing their incorporation into DNA/RNA and avoiding chromosomal lesions.</text>
</comment>
<feature type="binding site" evidence="10">
    <location>
        <begin position="157"/>
        <end position="160"/>
    </location>
    <ligand>
        <name>substrate</name>
    </ligand>
</feature>
<dbReference type="AlphaFoldDB" id="A0A6I3SIE9"/>
<dbReference type="EMBL" id="WNKU01000005">
    <property type="protein sequence ID" value="MTV48669.1"/>
    <property type="molecule type" value="Genomic_DNA"/>
</dbReference>
<feature type="binding site" evidence="10">
    <location>
        <begin position="8"/>
        <end position="13"/>
    </location>
    <ligand>
        <name>substrate</name>
    </ligand>
</feature>
<comment type="subunit">
    <text evidence="2 10">Homodimer.</text>
</comment>
<evidence type="ECO:0000256" key="10">
    <source>
        <dbReference type="HAMAP-Rule" id="MF_01405"/>
    </source>
</evidence>
<dbReference type="NCBIfam" id="TIGR00042">
    <property type="entry name" value="RdgB/HAM1 family non-canonical purine NTP pyrophosphatase"/>
    <property type="match status" value="1"/>
</dbReference>
<gene>
    <name evidence="12" type="ORF">GJ688_06700</name>
</gene>
<sequence>MYQIILATHNMGKVREFEAMTGDQSSAFPIQWLTLRDFPHITELIENGETFRDNAMMKAEQVARATGIPAMADDSGLVVDALNGAPGVYSARYAGESKDSQRNNEKLLHELTNVPPEKRTARFVCVLALALPDGQKFFSEGVCQGVIAAEPKGEGGFGYDPLFYLPAYDKTFAELPAEIKNKISHRASAMEKMFFLLRVLLFPEPEPMYRPNL</sequence>
<dbReference type="GO" id="GO:0036220">
    <property type="term" value="F:ITP diphosphatase activity"/>
    <property type="evidence" value="ECO:0007669"/>
    <property type="project" value="UniProtKB-UniRule"/>
</dbReference>
<proteinExistence type="inferred from homology"/>
<name>A0A6I3SIE9_HELMO</name>
<dbReference type="EC" id="3.6.1.66" evidence="10"/>
<evidence type="ECO:0000256" key="8">
    <source>
        <dbReference type="ARBA" id="ARBA00051875"/>
    </source>
</evidence>
<dbReference type="HAMAP" id="MF_01405">
    <property type="entry name" value="Non_canon_purine_NTPase"/>
    <property type="match status" value="1"/>
</dbReference>